<dbReference type="InterPro" id="IPR035965">
    <property type="entry name" value="PAS-like_dom_sf"/>
</dbReference>
<dbReference type="InterPro" id="IPR036890">
    <property type="entry name" value="HATPase_C_sf"/>
</dbReference>
<feature type="region of interest" description="Disordered" evidence="14">
    <location>
        <begin position="563"/>
        <end position="582"/>
    </location>
</feature>
<evidence type="ECO:0000259" key="17">
    <source>
        <dbReference type="PROSITE" id="PS50112"/>
    </source>
</evidence>
<evidence type="ECO:0000256" key="4">
    <source>
        <dbReference type="ARBA" id="ARBA00022475"/>
    </source>
</evidence>
<dbReference type="EMBL" id="BANX01000005">
    <property type="protein sequence ID" value="GAC66869.1"/>
    <property type="molecule type" value="Genomic_DNA"/>
</dbReference>
<sequence>MSAARFRRADRMTLRTQVLLLQLAVIAVSLAVGFGVVISGSDDRVREQYTERALAIARSVAVDDEVRAQVADHPGTRLDAAALARSPLQAQANTVRARTGALFVVIGNDVGRRLAHPEADRLARQVSTDSSAVLAGREDIAIERGTLGDSVRAKVPVLADDGRVVGFVSVGVSMQRLAADTRRDVVAMVLIALGALAVGAVGSLLLARRWQRLTLGLQPDELAELVREQGAVLHSIADGVLAVDAKGVVRVINATARRLLGITAPVGVPVDDIGLTARVAEVVHEPTPDPRAATVGDRVVLVSSHRVHADGRDLGMVLSVVDRTDVERLTREVDTVRTMSTALRAQRHETANRLHVLGGLLRHDHVDEARAYLDELTGRGTSAGVDGLANVREPHLHAFLDAKAAHARERGLTLTVGDQTYVEGMVTDPVAVTTVVGNLVDNAFDAAAESDDSGRRGRVDVELLADGSTLWVTVADSGPGIAAVDPEQIFDEGVTTKEAGSVPGGRGMGLALARQIARRLGGEVSVADRGGSSAGGASEGGSSGDADGAATEGLTGAVLVARLPDVLDPGDPTADPEVFDDR</sequence>
<keyword evidence="12" id="KW-0902">Two-component regulatory system</keyword>
<dbReference type="InterPro" id="IPR039506">
    <property type="entry name" value="SPOB_a"/>
</dbReference>
<dbReference type="PANTHER" id="PTHR44936">
    <property type="entry name" value="SENSOR PROTEIN CREC"/>
    <property type="match status" value="1"/>
</dbReference>
<evidence type="ECO:0000256" key="7">
    <source>
        <dbReference type="ARBA" id="ARBA00022692"/>
    </source>
</evidence>
<dbReference type="InterPro" id="IPR005467">
    <property type="entry name" value="His_kinase_dom"/>
</dbReference>
<reference evidence="18 19" key="1">
    <citation type="submission" date="2013-01" db="EMBL/GenBank/DDBJ databases">
        <title>Whole genome shotgun sequence of Gordonia soli NBRC 108243.</title>
        <authorList>
            <person name="Isaki-Nakamura S."/>
            <person name="Hosoyama A."/>
            <person name="Tsuchikane K."/>
            <person name="Ando Y."/>
            <person name="Baba S."/>
            <person name="Ohji S."/>
            <person name="Hamada M."/>
            <person name="Tamura T."/>
            <person name="Yamazoe A."/>
            <person name="Yamazaki S."/>
            <person name="Fujita N."/>
        </authorList>
    </citation>
    <scope>NUCLEOTIDE SEQUENCE [LARGE SCALE GENOMIC DNA]</scope>
    <source>
        <strain evidence="18 19">NBRC 108243</strain>
    </source>
</reference>
<keyword evidence="7 15" id="KW-0812">Transmembrane</keyword>
<dbReference type="SUPFAM" id="SSF55785">
    <property type="entry name" value="PYP-like sensor domain (PAS domain)"/>
    <property type="match status" value="1"/>
</dbReference>
<feature type="domain" description="PAS" evidence="17">
    <location>
        <begin position="232"/>
        <end position="263"/>
    </location>
</feature>
<dbReference type="eggNOG" id="COG3290">
    <property type="taxonomic scope" value="Bacteria"/>
</dbReference>
<dbReference type="SUPFAM" id="SSF103190">
    <property type="entry name" value="Sensory domain-like"/>
    <property type="match status" value="1"/>
</dbReference>
<keyword evidence="9 18" id="KW-0418">Kinase</keyword>
<dbReference type="Gene3D" id="1.10.287.130">
    <property type="match status" value="1"/>
</dbReference>
<dbReference type="Gene3D" id="3.30.565.10">
    <property type="entry name" value="Histidine kinase-like ATPase, C-terminal domain"/>
    <property type="match status" value="1"/>
</dbReference>
<dbReference type="SMART" id="SM00387">
    <property type="entry name" value="HATPase_c"/>
    <property type="match status" value="1"/>
</dbReference>
<accession>M0QEM3</accession>
<evidence type="ECO:0000256" key="6">
    <source>
        <dbReference type="ARBA" id="ARBA00022679"/>
    </source>
</evidence>
<evidence type="ECO:0000256" key="12">
    <source>
        <dbReference type="ARBA" id="ARBA00023012"/>
    </source>
</evidence>
<dbReference type="PRINTS" id="PR00344">
    <property type="entry name" value="BCTRLSENSOR"/>
</dbReference>
<evidence type="ECO:0000256" key="8">
    <source>
        <dbReference type="ARBA" id="ARBA00022741"/>
    </source>
</evidence>
<dbReference type="InterPro" id="IPR029151">
    <property type="entry name" value="Sensor-like_sf"/>
</dbReference>
<dbReference type="PROSITE" id="PS50112">
    <property type="entry name" value="PAS"/>
    <property type="match status" value="1"/>
</dbReference>
<evidence type="ECO:0000256" key="15">
    <source>
        <dbReference type="SAM" id="Phobius"/>
    </source>
</evidence>
<evidence type="ECO:0000256" key="2">
    <source>
        <dbReference type="ARBA" id="ARBA00004651"/>
    </source>
</evidence>
<dbReference type="STRING" id="1223545.GS4_05_00780"/>
<keyword evidence="10" id="KW-0067">ATP-binding</keyword>
<dbReference type="InterPro" id="IPR050980">
    <property type="entry name" value="2C_sensor_his_kinase"/>
</dbReference>
<dbReference type="InterPro" id="IPR003594">
    <property type="entry name" value="HATPase_dom"/>
</dbReference>
<comment type="caution">
    <text evidence="18">The sequence shown here is derived from an EMBL/GenBank/DDBJ whole genome shotgun (WGS) entry which is preliminary data.</text>
</comment>
<dbReference type="GO" id="GO:0005886">
    <property type="term" value="C:plasma membrane"/>
    <property type="evidence" value="ECO:0007669"/>
    <property type="project" value="UniProtKB-SubCell"/>
</dbReference>
<keyword evidence="11 15" id="KW-1133">Transmembrane helix</keyword>
<evidence type="ECO:0000256" key="3">
    <source>
        <dbReference type="ARBA" id="ARBA00012438"/>
    </source>
</evidence>
<keyword evidence="4" id="KW-1003">Cell membrane</keyword>
<dbReference type="InterPro" id="IPR004358">
    <property type="entry name" value="Sig_transdc_His_kin-like_C"/>
</dbReference>
<evidence type="ECO:0000256" key="13">
    <source>
        <dbReference type="ARBA" id="ARBA00023136"/>
    </source>
</evidence>
<gene>
    <name evidence="18" type="ORF">GS4_05_00780</name>
</gene>
<feature type="compositionally biased region" description="Gly residues" evidence="14">
    <location>
        <begin position="532"/>
        <end position="543"/>
    </location>
</feature>
<keyword evidence="6" id="KW-0808">Transferase</keyword>
<comment type="catalytic activity">
    <reaction evidence="1">
        <text>ATP + protein L-histidine = ADP + protein N-phospho-L-histidine.</text>
        <dbReference type="EC" id="2.7.13.3"/>
    </reaction>
</comment>
<dbReference type="Pfam" id="PF02518">
    <property type="entry name" value="HATPase_c"/>
    <property type="match status" value="1"/>
</dbReference>
<dbReference type="InterPro" id="IPR033463">
    <property type="entry name" value="sCache_3"/>
</dbReference>
<evidence type="ECO:0000256" key="1">
    <source>
        <dbReference type="ARBA" id="ARBA00000085"/>
    </source>
</evidence>
<dbReference type="Proteomes" id="UP000011666">
    <property type="component" value="Unassembled WGS sequence"/>
</dbReference>
<comment type="subcellular location">
    <subcellularLocation>
        <location evidence="2">Cell membrane</location>
        <topology evidence="2">Multi-pass membrane protein</topology>
    </subcellularLocation>
</comment>
<feature type="region of interest" description="Disordered" evidence="14">
    <location>
        <begin position="523"/>
        <end position="551"/>
    </location>
</feature>
<organism evidence="18 19">
    <name type="scientific">Gordonia soli NBRC 108243</name>
    <dbReference type="NCBI Taxonomy" id="1223545"/>
    <lineage>
        <taxon>Bacteria</taxon>
        <taxon>Bacillati</taxon>
        <taxon>Actinomycetota</taxon>
        <taxon>Actinomycetes</taxon>
        <taxon>Mycobacteriales</taxon>
        <taxon>Gordoniaceae</taxon>
        <taxon>Gordonia</taxon>
    </lineage>
</organism>
<evidence type="ECO:0000256" key="10">
    <source>
        <dbReference type="ARBA" id="ARBA00022840"/>
    </source>
</evidence>
<keyword evidence="13 15" id="KW-0472">Membrane</keyword>
<name>M0QEM3_9ACTN</name>
<evidence type="ECO:0000313" key="18">
    <source>
        <dbReference type="EMBL" id="GAC66869.1"/>
    </source>
</evidence>
<dbReference type="SUPFAM" id="SSF55890">
    <property type="entry name" value="Sporulation response regulatory protein Spo0B"/>
    <property type="match status" value="1"/>
</dbReference>
<dbReference type="AlphaFoldDB" id="M0QEM3"/>
<dbReference type="Gene3D" id="3.30.450.20">
    <property type="entry name" value="PAS domain"/>
    <property type="match status" value="2"/>
</dbReference>
<dbReference type="Pfam" id="PF17203">
    <property type="entry name" value="sCache_3_2"/>
    <property type="match status" value="1"/>
</dbReference>
<protein>
    <recommendedName>
        <fullName evidence="3">histidine kinase</fullName>
        <ecNumber evidence="3">2.7.13.3</ecNumber>
    </recommendedName>
</protein>
<keyword evidence="8" id="KW-0547">Nucleotide-binding</keyword>
<dbReference type="EC" id="2.7.13.3" evidence="3"/>
<evidence type="ECO:0000313" key="19">
    <source>
        <dbReference type="Proteomes" id="UP000011666"/>
    </source>
</evidence>
<dbReference type="InterPro" id="IPR000014">
    <property type="entry name" value="PAS"/>
</dbReference>
<dbReference type="GO" id="GO:0000155">
    <property type="term" value="F:phosphorelay sensor kinase activity"/>
    <property type="evidence" value="ECO:0007669"/>
    <property type="project" value="InterPro"/>
</dbReference>
<keyword evidence="5" id="KW-0597">Phosphoprotein</keyword>
<dbReference type="PANTHER" id="PTHR44936:SF9">
    <property type="entry name" value="SENSOR PROTEIN CREC"/>
    <property type="match status" value="1"/>
</dbReference>
<evidence type="ECO:0000256" key="5">
    <source>
        <dbReference type="ARBA" id="ARBA00022553"/>
    </source>
</evidence>
<proteinExistence type="predicted"/>
<keyword evidence="19" id="KW-1185">Reference proteome</keyword>
<dbReference type="Pfam" id="PF14689">
    <property type="entry name" value="SPOB_a"/>
    <property type="match status" value="1"/>
</dbReference>
<dbReference type="InterPro" id="IPR016120">
    <property type="entry name" value="Sig_transdc_His_kin_SpoOB"/>
</dbReference>
<evidence type="ECO:0000259" key="16">
    <source>
        <dbReference type="PROSITE" id="PS50109"/>
    </source>
</evidence>
<dbReference type="GO" id="GO:0005524">
    <property type="term" value="F:ATP binding"/>
    <property type="evidence" value="ECO:0007669"/>
    <property type="project" value="UniProtKB-KW"/>
</dbReference>
<dbReference type="SUPFAM" id="SSF55874">
    <property type="entry name" value="ATPase domain of HSP90 chaperone/DNA topoisomerase II/histidine kinase"/>
    <property type="match status" value="1"/>
</dbReference>
<feature type="transmembrane region" description="Helical" evidence="15">
    <location>
        <begin position="185"/>
        <end position="207"/>
    </location>
</feature>
<evidence type="ECO:0000256" key="11">
    <source>
        <dbReference type="ARBA" id="ARBA00022989"/>
    </source>
</evidence>
<evidence type="ECO:0000256" key="14">
    <source>
        <dbReference type="SAM" id="MobiDB-lite"/>
    </source>
</evidence>
<evidence type="ECO:0000256" key="9">
    <source>
        <dbReference type="ARBA" id="ARBA00022777"/>
    </source>
</evidence>
<dbReference type="PROSITE" id="PS50109">
    <property type="entry name" value="HIS_KIN"/>
    <property type="match status" value="1"/>
</dbReference>
<feature type="domain" description="Histidine kinase" evidence="16">
    <location>
        <begin position="407"/>
        <end position="535"/>
    </location>
</feature>